<dbReference type="InterPro" id="IPR003423">
    <property type="entry name" value="OMP_efflux"/>
</dbReference>
<keyword evidence="6" id="KW-0472">Membrane</keyword>
<dbReference type="GO" id="GO:0009279">
    <property type="term" value="C:cell outer membrane"/>
    <property type="evidence" value="ECO:0007669"/>
    <property type="project" value="UniProtKB-SubCell"/>
</dbReference>
<dbReference type="NCBIfam" id="TIGR01844">
    <property type="entry name" value="type_I_sec_TolC"/>
    <property type="match status" value="1"/>
</dbReference>
<dbReference type="InterPro" id="IPR051906">
    <property type="entry name" value="TolC-like"/>
</dbReference>
<keyword evidence="7" id="KW-0998">Cell outer membrane</keyword>
<comment type="subcellular location">
    <subcellularLocation>
        <location evidence="1">Cell outer membrane</location>
    </subcellularLocation>
</comment>
<evidence type="ECO:0000256" key="4">
    <source>
        <dbReference type="ARBA" id="ARBA00022452"/>
    </source>
</evidence>
<dbReference type="Gene3D" id="1.20.1600.10">
    <property type="entry name" value="Outer membrane efflux proteins (OEP)"/>
    <property type="match status" value="1"/>
</dbReference>
<evidence type="ECO:0000256" key="3">
    <source>
        <dbReference type="ARBA" id="ARBA00022448"/>
    </source>
</evidence>
<dbReference type="PANTHER" id="PTHR30026:SF22">
    <property type="entry name" value="OUTER MEMBRANE EFFLUX PROTEIN"/>
    <property type="match status" value="1"/>
</dbReference>
<protein>
    <submittedName>
        <fullName evidence="8">Outer membrane efflux protein</fullName>
    </submittedName>
</protein>
<sequence>MPQHRQGKIAPMRLMPLAAVTVILLAFAPLSARAESLREMLDQMLPGHNRMKAAEADVTGAENLLEVARGNWYPTLTTTVDYGYESQNKPSGSQDTDAYLKRYELQIKQLLWDFGAANANIDKAELAKIQAEATKTGARQALVLEAVTAYINLVRTQRQVDFARESEANIRKQTGLEQARVDRGSGLSTDVLQAKTQLAGAEASRVAAEGALATAQNRFRAVFGRAPAQVSTMALPPVPADVLPAQLDEATAIAKTGSIQLKLAKLAADSAAKTAQATEATLYPRLDLIGEARNKQNYGGTMGNQTEQVAKVELTYPLNLGFTVVNSIRSADSAVNAANARLADAHDIVEEQVRNAWENLATQKSRADFLKNQSNIANEFLTLARKERSLGNRSLIDVLAGETALINANSAAAVADADVSIAAFTLLSTMGRLDENAVR</sequence>
<dbReference type="GO" id="GO:1990281">
    <property type="term" value="C:efflux pump complex"/>
    <property type="evidence" value="ECO:0007669"/>
    <property type="project" value="TreeGrafter"/>
</dbReference>
<dbReference type="PANTHER" id="PTHR30026">
    <property type="entry name" value="OUTER MEMBRANE PROTEIN TOLC"/>
    <property type="match status" value="1"/>
</dbReference>
<accession>A4U1V4</accession>
<dbReference type="InterPro" id="IPR010130">
    <property type="entry name" value="T1SS_OMP_TolC"/>
</dbReference>
<dbReference type="GO" id="GO:0015562">
    <property type="term" value="F:efflux transmembrane transporter activity"/>
    <property type="evidence" value="ECO:0007669"/>
    <property type="project" value="InterPro"/>
</dbReference>
<gene>
    <name evidence="8" type="ORF">MGR_1108</name>
</gene>
<comment type="similarity">
    <text evidence="2">Belongs to the outer membrane factor (OMF) (TC 1.B.17) family.</text>
</comment>
<evidence type="ECO:0000256" key="7">
    <source>
        <dbReference type="ARBA" id="ARBA00023237"/>
    </source>
</evidence>
<dbReference type="SUPFAM" id="SSF56954">
    <property type="entry name" value="Outer membrane efflux proteins (OEP)"/>
    <property type="match status" value="1"/>
</dbReference>
<keyword evidence="3" id="KW-0813">Transport</keyword>
<dbReference type="GO" id="GO:0015288">
    <property type="term" value="F:porin activity"/>
    <property type="evidence" value="ECO:0007669"/>
    <property type="project" value="TreeGrafter"/>
</dbReference>
<keyword evidence="5" id="KW-0812">Transmembrane</keyword>
<evidence type="ECO:0000256" key="1">
    <source>
        <dbReference type="ARBA" id="ARBA00004442"/>
    </source>
</evidence>
<evidence type="ECO:0000256" key="6">
    <source>
        <dbReference type="ARBA" id="ARBA00023136"/>
    </source>
</evidence>
<keyword evidence="4" id="KW-1134">Transmembrane beta strand</keyword>
<dbReference type="Pfam" id="PF02321">
    <property type="entry name" value="OEP"/>
    <property type="match status" value="2"/>
</dbReference>
<dbReference type="AlphaFoldDB" id="A4U1V4"/>
<name>A4U1V4_9PROT</name>
<proteinExistence type="inferred from homology"/>
<evidence type="ECO:0000313" key="8">
    <source>
        <dbReference type="EMBL" id="CAM76861.1"/>
    </source>
</evidence>
<dbReference type="EMBL" id="CU459003">
    <property type="protein sequence ID" value="CAM76861.1"/>
    <property type="molecule type" value="Genomic_DNA"/>
</dbReference>
<evidence type="ECO:0000256" key="2">
    <source>
        <dbReference type="ARBA" id="ARBA00007613"/>
    </source>
</evidence>
<reference evidence="8" key="1">
    <citation type="journal article" date="2007" name="J. Bacteriol.">
        <title>Comparative genome analysis of four magnetotactic bacteria reveals a complex set of group-specific genes implicated in magnetosome biomineralization and function.</title>
        <authorList>
            <person name="Richter M."/>
            <person name="Kube M."/>
            <person name="Bazylinski D.A."/>
            <person name="Lombardot T."/>
            <person name="Gloeckner F.O."/>
            <person name="Reinhardt R."/>
            <person name="Schueler D."/>
        </authorList>
    </citation>
    <scope>NUCLEOTIDE SEQUENCE</scope>
    <source>
        <strain evidence="8">MSR-1</strain>
    </source>
</reference>
<organism evidence="8">
    <name type="scientific">Magnetospirillum gryphiswaldense</name>
    <dbReference type="NCBI Taxonomy" id="55518"/>
    <lineage>
        <taxon>Bacteria</taxon>
        <taxon>Pseudomonadati</taxon>
        <taxon>Pseudomonadota</taxon>
        <taxon>Alphaproteobacteria</taxon>
        <taxon>Rhodospirillales</taxon>
        <taxon>Rhodospirillaceae</taxon>
        <taxon>Magnetospirillum</taxon>
    </lineage>
</organism>
<evidence type="ECO:0000256" key="5">
    <source>
        <dbReference type="ARBA" id="ARBA00022692"/>
    </source>
</evidence>